<dbReference type="AlphaFoldDB" id="A0A427Y9W0"/>
<feature type="transmembrane region" description="Helical" evidence="1">
    <location>
        <begin position="322"/>
        <end position="341"/>
    </location>
</feature>
<accession>A0A427Y9W0</accession>
<name>A0A427Y9W0_9TREE</name>
<keyword evidence="1" id="KW-0472">Membrane</keyword>
<feature type="transmembrane region" description="Helical" evidence="1">
    <location>
        <begin position="190"/>
        <end position="209"/>
    </location>
</feature>
<protein>
    <submittedName>
        <fullName evidence="2">Uncharacterized protein</fullName>
    </submittedName>
</protein>
<feature type="transmembrane region" description="Helical" evidence="1">
    <location>
        <begin position="280"/>
        <end position="301"/>
    </location>
</feature>
<dbReference type="EMBL" id="RSCE01000001">
    <property type="protein sequence ID" value="RSH87805.1"/>
    <property type="molecule type" value="Genomic_DNA"/>
</dbReference>
<keyword evidence="3" id="KW-1185">Reference proteome</keyword>
<keyword evidence="1" id="KW-0812">Transmembrane</keyword>
<comment type="caution">
    <text evidence="2">The sequence shown here is derived from an EMBL/GenBank/DDBJ whole genome shotgun (WGS) entry which is preliminary data.</text>
</comment>
<keyword evidence="1" id="KW-1133">Transmembrane helix</keyword>
<feature type="transmembrane region" description="Helical" evidence="1">
    <location>
        <begin position="374"/>
        <end position="393"/>
    </location>
</feature>
<organism evidence="2 3">
    <name type="scientific">Apiotrichum porosum</name>
    <dbReference type="NCBI Taxonomy" id="105984"/>
    <lineage>
        <taxon>Eukaryota</taxon>
        <taxon>Fungi</taxon>
        <taxon>Dikarya</taxon>
        <taxon>Basidiomycota</taxon>
        <taxon>Agaricomycotina</taxon>
        <taxon>Tremellomycetes</taxon>
        <taxon>Trichosporonales</taxon>
        <taxon>Trichosporonaceae</taxon>
        <taxon>Apiotrichum</taxon>
    </lineage>
</organism>
<dbReference type="OrthoDB" id="2596207at2759"/>
<dbReference type="GeneID" id="39584865"/>
<evidence type="ECO:0000313" key="2">
    <source>
        <dbReference type="EMBL" id="RSH87805.1"/>
    </source>
</evidence>
<proteinExistence type="predicted"/>
<evidence type="ECO:0000313" key="3">
    <source>
        <dbReference type="Proteomes" id="UP000279236"/>
    </source>
</evidence>
<reference evidence="2 3" key="1">
    <citation type="submission" date="2018-11" db="EMBL/GenBank/DDBJ databases">
        <title>Genome sequence of Apiotrichum porosum DSM 27194.</title>
        <authorList>
            <person name="Aliyu H."/>
            <person name="Gorte O."/>
            <person name="Ochsenreither K."/>
        </authorList>
    </citation>
    <scope>NUCLEOTIDE SEQUENCE [LARGE SCALE GENOMIC DNA]</scope>
    <source>
        <strain evidence="2 3">DSM 27194</strain>
    </source>
</reference>
<sequence>MPPSERTPLVASSIYPPQCEPLEDRAAALLRSGVGRSLSANVDLTHELASALYALHVVERHDRARGSARAAAFRASETARTRAALRDHAVAALDAALEYAGGNAGDPEGKDDDDDDVLELSRPLPIKEERNTTVAALLAHHTTPDPVLEHPLIRASLPRAWSRSRRSRREPARSLRGLLDRAVTPARAHVLELVASLVFIALTFVTALVPDIDVRPDTSGATTIVWCVWAWASLLGSMVDAAHRRRGPSSSTHLVLMLPAQLAGVLLPVFPSFAIFLRTLAIPCCTLAVVLPSAPSVPFLLPHRLLPLSIMLAGILARGAKAAALLIPLAAGLWALFAYALNGDVWRAGSINSIASVGGGGPIEVGVAPFETRVALFVTLVLVLALSAALSILRAMAPSNDIHDGTWEAEYGPAIGFASRRALAAAVARYLPPSSDAAPPSPPLPVPLNVFVLPLDILAGFWRLARHEPPFGIRRARGWIALIIVGVPCLLLAPVGAFLPHW</sequence>
<feature type="transmembrane region" description="Helical" evidence="1">
    <location>
        <begin position="476"/>
        <end position="499"/>
    </location>
</feature>
<feature type="transmembrane region" description="Helical" evidence="1">
    <location>
        <begin position="444"/>
        <end position="464"/>
    </location>
</feature>
<feature type="transmembrane region" description="Helical" evidence="1">
    <location>
        <begin position="221"/>
        <end position="242"/>
    </location>
</feature>
<feature type="transmembrane region" description="Helical" evidence="1">
    <location>
        <begin position="254"/>
        <end position="274"/>
    </location>
</feature>
<evidence type="ECO:0000256" key="1">
    <source>
        <dbReference type="SAM" id="Phobius"/>
    </source>
</evidence>
<dbReference type="Proteomes" id="UP000279236">
    <property type="component" value="Unassembled WGS sequence"/>
</dbReference>
<dbReference type="RefSeq" id="XP_028480013.1">
    <property type="nucleotide sequence ID" value="XM_028616156.1"/>
</dbReference>
<gene>
    <name evidence="2" type="ORF">EHS24_000322</name>
</gene>